<sequence>MAKRKRSIPKELFEATIEALSHDGRGIARIDGKVHFIFGALPGERVRFRYLKIKSKFSEGITEEVLEPSLQRNVPPCPYFGSCGGCTLQHVKPDFQVKFKEQTLVKQLDQFGNLKSINPLPPITGPVCGYRRSARLGIRLVPKKGGVLVGFRERNSHYIQDMDACVILEPDISDLIPDLKQLIGSLSIPDRIPQIEVYRADNGNFFVIRHLEPLSRDDLDILTDFERNTGVFLYLQPGGPETIHPLLDSGIVPYYELNSPDLRLEFSPGNFIQINRIVNQKLIHCAIEFLELDDRDIIIDCFCGIGNFSLPLAQKAQQVRGIEGEASMVERATHNARLNSISNVIFSSMDLTKDLDSLLKIDPKPNKVLLDPPRSGAKELCEFLALELRPDRIVYVSCNPSTFSRDAGLLWEKGRYQLKKVRICDMFPHTSHAETIGLFVKA</sequence>
<feature type="active site" evidence="9">
    <location>
        <position position="398"/>
    </location>
</feature>
<dbReference type="GO" id="GO:0046872">
    <property type="term" value="F:metal ion binding"/>
    <property type="evidence" value="ECO:0007669"/>
    <property type="project" value="UniProtKB-KW"/>
</dbReference>
<dbReference type="OrthoDB" id="9804590at2"/>
<dbReference type="PROSITE" id="PS01230">
    <property type="entry name" value="TRMA_1"/>
    <property type="match status" value="1"/>
</dbReference>
<dbReference type="GO" id="GO:0051539">
    <property type="term" value="F:4 iron, 4 sulfur cluster binding"/>
    <property type="evidence" value="ECO:0007669"/>
    <property type="project" value="UniProtKB-KW"/>
</dbReference>
<dbReference type="HAMAP" id="MF_01010">
    <property type="entry name" value="23SrRNA_methyltr_RlmD"/>
    <property type="match status" value="1"/>
</dbReference>
<keyword evidence="3 8" id="KW-0489">Methyltransferase</keyword>
<feature type="binding site" evidence="8">
    <location>
        <position position="302"/>
    </location>
    <ligand>
        <name>S-adenosyl-L-methionine</name>
        <dbReference type="ChEBI" id="CHEBI:59789"/>
    </ligand>
</feature>
<evidence type="ECO:0000256" key="1">
    <source>
        <dbReference type="ARBA" id="ARBA00022485"/>
    </source>
</evidence>
<evidence type="ECO:0000256" key="3">
    <source>
        <dbReference type="ARBA" id="ARBA00022603"/>
    </source>
</evidence>
<dbReference type="NCBIfam" id="NF009639">
    <property type="entry name" value="PRK13168.1"/>
    <property type="match status" value="1"/>
</dbReference>
<dbReference type="Pfam" id="PF01938">
    <property type="entry name" value="TRAM"/>
    <property type="match status" value="1"/>
</dbReference>
<dbReference type="PANTHER" id="PTHR11061">
    <property type="entry name" value="RNA M5U METHYLTRANSFERASE"/>
    <property type="match status" value="1"/>
</dbReference>
<feature type="domain" description="TRAM" evidence="10">
    <location>
        <begin position="5"/>
        <end position="64"/>
    </location>
</feature>
<feature type="active site" description="Nucleophile" evidence="8">
    <location>
        <position position="398"/>
    </location>
</feature>
<feature type="binding site" evidence="8">
    <location>
        <position position="371"/>
    </location>
    <ligand>
        <name>S-adenosyl-L-methionine</name>
        <dbReference type="ChEBI" id="CHEBI:59789"/>
    </ligand>
</feature>
<keyword evidence="2" id="KW-0698">rRNA processing</keyword>
<organism evidence="11 12">
    <name type="scientific">Dissulfuribacter thermophilus</name>
    <dbReference type="NCBI Taxonomy" id="1156395"/>
    <lineage>
        <taxon>Bacteria</taxon>
        <taxon>Pseudomonadati</taxon>
        <taxon>Thermodesulfobacteriota</taxon>
        <taxon>Dissulfuribacteria</taxon>
        <taxon>Dissulfuribacterales</taxon>
        <taxon>Dissulfuribacteraceae</taxon>
        <taxon>Dissulfuribacter</taxon>
    </lineage>
</organism>
<dbReference type="PANTHER" id="PTHR11061:SF49">
    <property type="entry name" value="23S RRNA (URACIL(1939)-C(5))-METHYLTRANSFERASE RLMD"/>
    <property type="match status" value="1"/>
</dbReference>
<dbReference type="InterPro" id="IPR029063">
    <property type="entry name" value="SAM-dependent_MTases_sf"/>
</dbReference>
<dbReference type="STRING" id="1156395.DBT_0382"/>
<dbReference type="EMBL" id="MAGO01000001">
    <property type="protein sequence ID" value="OCC16564.1"/>
    <property type="molecule type" value="Genomic_DNA"/>
</dbReference>
<evidence type="ECO:0000256" key="9">
    <source>
        <dbReference type="PROSITE-ProRule" id="PRU10015"/>
    </source>
</evidence>
<evidence type="ECO:0000256" key="2">
    <source>
        <dbReference type="ARBA" id="ARBA00022552"/>
    </source>
</evidence>
<dbReference type="PROSITE" id="PS51687">
    <property type="entry name" value="SAM_MT_RNA_M5U"/>
    <property type="match status" value="1"/>
</dbReference>
<dbReference type="GO" id="GO:0070041">
    <property type="term" value="F:rRNA (uridine-C5-)-methyltransferase activity"/>
    <property type="evidence" value="ECO:0007669"/>
    <property type="project" value="TreeGrafter"/>
</dbReference>
<dbReference type="Gene3D" id="3.40.50.150">
    <property type="entry name" value="Vaccinia Virus protein VP39"/>
    <property type="match status" value="1"/>
</dbReference>
<evidence type="ECO:0000256" key="7">
    <source>
        <dbReference type="ARBA" id="ARBA00023004"/>
    </source>
</evidence>
<dbReference type="SUPFAM" id="SSF53335">
    <property type="entry name" value="S-adenosyl-L-methionine-dependent methyltransferases"/>
    <property type="match status" value="1"/>
</dbReference>
<keyword evidence="12" id="KW-1185">Reference proteome</keyword>
<dbReference type="FunFam" id="2.40.50.140:FF:000097">
    <property type="entry name" value="23S rRNA (uracil(1939)-C(5))-methyltransferase RlmD"/>
    <property type="match status" value="1"/>
</dbReference>
<comment type="similarity">
    <text evidence="8">Belongs to the class I-like SAM-binding methyltransferase superfamily. RNA M5U methyltransferase family.</text>
</comment>
<dbReference type="InterPro" id="IPR030390">
    <property type="entry name" value="MeTrfase_TrmA_AS"/>
</dbReference>
<dbReference type="RefSeq" id="WP_067615808.1">
    <property type="nucleotide sequence ID" value="NZ_MAGO01000001.1"/>
</dbReference>
<evidence type="ECO:0000313" key="12">
    <source>
        <dbReference type="Proteomes" id="UP000093080"/>
    </source>
</evidence>
<dbReference type="SUPFAM" id="SSF50249">
    <property type="entry name" value="Nucleic acid-binding proteins"/>
    <property type="match status" value="1"/>
</dbReference>
<gene>
    <name evidence="11" type="ORF">DBT_0382</name>
</gene>
<evidence type="ECO:0000256" key="4">
    <source>
        <dbReference type="ARBA" id="ARBA00022679"/>
    </source>
</evidence>
<dbReference type="Pfam" id="PF05958">
    <property type="entry name" value="tRNA_U5-meth_tr"/>
    <property type="match status" value="1"/>
</dbReference>
<keyword evidence="6" id="KW-0479">Metal-binding</keyword>
<dbReference type="PATRIC" id="fig|1156395.6.peg.385"/>
<evidence type="ECO:0000256" key="5">
    <source>
        <dbReference type="ARBA" id="ARBA00022691"/>
    </source>
</evidence>
<keyword evidence="4 8" id="KW-0808">Transferase</keyword>
<dbReference type="CDD" id="cd02440">
    <property type="entry name" value="AdoMet_MTases"/>
    <property type="match status" value="1"/>
</dbReference>
<dbReference type="InterPro" id="IPR012340">
    <property type="entry name" value="NA-bd_OB-fold"/>
</dbReference>
<dbReference type="Proteomes" id="UP000093080">
    <property type="component" value="Unassembled WGS sequence"/>
</dbReference>
<dbReference type="NCBIfam" id="TIGR00479">
    <property type="entry name" value="rumA"/>
    <property type="match status" value="1"/>
</dbReference>
<protein>
    <submittedName>
        <fullName evidence="11">RNA methyltransferase, TrmA family</fullName>
    </submittedName>
</protein>
<dbReference type="Gene3D" id="2.40.50.1070">
    <property type="match status" value="1"/>
</dbReference>
<evidence type="ECO:0000259" key="10">
    <source>
        <dbReference type="PROSITE" id="PS50926"/>
    </source>
</evidence>
<dbReference type="Gene3D" id="2.40.50.140">
    <property type="entry name" value="Nucleic acid-binding proteins"/>
    <property type="match status" value="1"/>
</dbReference>
<feature type="binding site" evidence="8">
    <location>
        <position position="323"/>
    </location>
    <ligand>
        <name>S-adenosyl-L-methionine</name>
        <dbReference type="ChEBI" id="CHEBI:59789"/>
    </ligand>
</feature>
<keyword evidence="5 8" id="KW-0949">S-adenosyl-L-methionine</keyword>
<evidence type="ECO:0000256" key="6">
    <source>
        <dbReference type="ARBA" id="ARBA00022723"/>
    </source>
</evidence>
<feature type="binding site" evidence="8">
    <location>
        <position position="273"/>
    </location>
    <ligand>
        <name>S-adenosyl-L-methionine</name>
        <dbReference type="ChEBI" id="CHEBI:59789"/>
    </ligand>
</feature>
<evidence type="ECO:0000256" key="8">
    <source>
        <dbReference type="PROSITE-ProRule" id="PRU01024"/>
    </source>
</evidence>
<keyword evidence="7" id="KW-0408">Iron</keyword>
<keyword evidence="1" id="KW-0411">Iron-sulfur</keyword>
<dbReference type="InterPro" id="IPR001566">
    <property type="entry name" value="23S_rRNA_MeTrfase_RlmD"/>
</dbReference>
<dbReference type="GO" id="GO:0070475">
    <property type="term" value="P:rRNA base methylation"/>
    <property type="evidence" value="ECO:0007669"/>
    <property type="project" value="TreeGrafter"/>
</dbReference>
<comment type="caution">
    <text evidence="11">The sequence shown here is derived from an EMBL/GenBank/DDBJ whole genome shotgun (WGS) entry which is preliminary data.</text>
</comment>
<evidence type="ECO:0000313" key="11">
    <source>
        <dbReference type="EMBL" id="OCC16564.1"/>
    </source>
</evidence>
<name>A0A1B9F9M3_9BACT</name>
<dbReference type="InterPro" id="IPR010280">
    <property type="entry name" value="U5_MeTrfase_fam"/>
</dbReference>
<keyword evidence="1" id="KW-0004">4Fe-4S</keyword>
<reference evidence="11" key="1">
    <citation type="submission" date="2016-06" db="EMBL/GenBank/DDBJ databases">
        <title>Respiratory ammonification of nitrate coupled to the oxidation of elemental sulfur in deep-sea autotrophic thermophilic bacteria.</title>
        <authorList>
            <person name="Slobodkina G.B."/>
            <person name="Mardanov A.V."/>
            <person name="Ravin N.V."/>
            <person name="Frolova A.A."/>
            <person name="Viryasiv M.B."/>
            <person name="Chernyh N.A."/>
            <person name="Bonch-Osmolovskaya E.A."/>
            <person name="Slobodkin A.I."/>
        </authorList>
    </citation>
    <scope>NUCLEOTIDE SEQUENCE [LARGE SCALE GENOMIC DNA]</scope>
    <source>
        <strain evidence="11">S69</strain>
    </source>
</reference>
<dbReference type="GO" id="GO:0003723">
    <property type="term" value="F:RNA binding"/>
    <property type="evidence" value="ECO:0007669"/>
    <property type="project" value="InterPro"/>
</dbReference>
<accession>A0A1B9F9M3</accession>
<dbReference type="PROSITE" id="PS50926">
    <property type="entry name" value="TRAM"/>
    <property type="match status" value="1"/>
</dbReference>
<proteinExistence type="inferred from homology"/>
<dbReference type="InterPro" id="IPR002792">
    <property type="entry name" value="TRAM_dom"/>
</dbReference>
<dbReference type="AlphaFoldDB" id="A0A1B9F9M3"/>